<name>A0A9Q0CYE1_9POAL</name>
<dbReference type="EMBL" id="JAMQYH010000001">
    <property type="protein sequence ID" value="KAJ1701962.1"/>
    <property type="molecule type" value="Genomic_DNA"/>
</dbReference>
<protein>
    <recommendedName>
        <fullName evidence="1">KIB1-4 beta-propeller domain-containing protein</fullName>
    </recommendedName>
</protein>
<dbReference type="InterPro" id="IPR005174">
    <property type="entry name" value="KIB1-4_b-propeller"/>
</dbReference>
<feature type="domain" description="KIB1-4 beta-propeller" evidence="1">
    <location>
        <begin position="74"/>
        <end position="314"/>
    </location>
</feature>
<dbReference type="OrthoDB" id="585353at2759"/>
<dbReference type="PANTHER" id="PTHR44259:SF114">
    <property type="entry name" value="OS06G0707300 PROTEIN"/>
    <property type="match status" value="1"/>
</dbReference>
<comment type="caution">
    <text evidence="2">The sequence shown here is derived from an EMBL/GenBank/DDBJ whole genome shotgun (WGS) entry which is preliminary data.</text>
</comment>
<dbReference type="AlphaFoldDB" id="A0A9Q0CYE1"/>
<dbReference type="PANTHER" id="PTHR44259">
    <property type="entry name" value="OS07G0183000 PROTEIN-RELATED"/>
    <property type="match status" value="1"/>
</dbReference>
<organism evidence="2 3">
    <name type="scientific">Rhynchospora breviuscula</name>
    <dbReference type="NCBI Taxonomy" id="2022672"/>
    <lineage>
        <taxon>Eukaryota</taxon>
        <taxon>Viridiplantae</taxon>
        <taxon>Streptophyta</taxon>
        <taxon>Embryophyta</taxon>
        <taxon>Tracheophyta</taxon>
        <taxon>Spermatophyta</taxon>
        <taxon>Magnoliopsida</taxon>
        <taxon>Liliopsida</taxon>
        <taxon>Poales</taxon>
        <taxon>Cyperaceae</taxon>
        <taxon>Cyperoideae</taxon>
        <taxon>Rhynchosporeae</taxon>
        <taxon>Rhynchospora</taxon>
    </lineage>
</organism>
<dbReference type="Pfam" id="PF03478">
    <property type="entry name" value="Beta-prop_KIB1-4"/>
    <property type="match status" value="1"/>
</dbReference>
<keyword evidence="3" id="KW-1185">Reference proteome</keyword>
<gene>
    <name evidence="2" type="ORF">LUZ63_001741</name>
</gene>
<dbReference type="SUPFAM" id="SSF81383">
    <property type="entry name" value="F-box domain"/>
    <property type="match status" value="1"/>
</dbReference>
<sequence>MTRNKKTVPKPLGDLHPDLLRHIYTKLYDPVDFIRFRAVCKGWRAGAPLSERPPQFPLLLEREPDPWFSPEFKLYSLPTGRTYKLQLPEAQNKMFFGQSQGHLVTFGIGQDSSPALLNPLTRAELPLPFGNCNFFTPIYIGNTDPVRNTHDVVMHVHCPEKGQHLGFWSKEENDWVLREIDPGSARVCHNRRLFIFGNRSTRAIDLATGSALLNIWLPDHIGDFYCLVEAAGALLGIVQHNLCTDRVPLENCWFEVYRLEEEENPPHWTKLSDIGDLMIFLNSNNGFCVSANSSDGIRGNCIYFTKWNGKDDHNGRTLIGRYELREERSEIVGHPRYTGGTWIVPNV</sequence>
<evidence type="ECO:0000259" key="1">
    <source>
        <dbReference type="Pfam" id="PF03478"/>
    </source>
</evidence>
<proteinExistence type="predicted"/>
<dbReference type="InterPro" id="IPR036047">
    <property type="entry name" value="F-box-like_dom_sf"/>
</dbReference>
<accession>A0A9Q0CYE1</accession>
<evidence type="ECO:0000313" key="3">
    <source>
        <dbReference type="Proteomes" id="UP001151287"/>
    </source>
</evidence>
<evidence type="ECO:0000313" key="2">
    <source>
        <dbReference type="EMBL" id="KAJ1701962.1"/>
    </source>
</evidence>
<dbReference type="Proteomes" id="UP001151287">
    <property type="component" value="Unassembled WGS sequence"/>
</dbReference>
<dbReference type="InterPro" id="IPR050942">
    <property type="entry name" value="F-box_BR-signaling"/>
</dbReference>
<reference evidence="2" key="1">
    <citation type="journal article" date="2022" name="Cell">
        <title>Repeat-based holocentromeres influence genome architecture and karyotype evolution.</title>
        <authorList>
            <person name="Hofstatter P.G."/>
            <person name="Thangavel G."/>
            <person name="Lux T."/>
            <person name="Neumann P."/>
            <person name="Vondrak T."/>
            <person name="Novak P."/>
            <person name="Zhang M."/>
            <person name="Costa L."/>
            <person name="Castellani M."/>
            <person name="Scott A."/>
            <person name="Toegelov H."/>
            <person name="Fuchs J."/>
            <person name="Mata-Sucre Y."/>
            <person name="Dias Y."/>
            <person name="Vanzela A.L.L."/>
            <person name="Huettel B."/>
            <person name="Almeida C.C.S."/>
            <person name="Simkova H."/>
            <person name="Souza G."/>
            <person name="Pedrosa-Harand A."/>
            <person name="Macas J."/>
            <person name="Mayer K.F.X."/>
            <person name="Houben A."/>
            <person name="Marques A."/>
        </authorList>
    </citation>
    <scope>NUCLEOTIDE SEQUENCE</scope>
    <source>
        <strain evidence="2">RhyBre1mFocal</strain>
    </source>
</reference>